<keyword evidence="8 9" id="KW-0472">Membrane</keyword>
<comment type="similarity">
    <text evidence="2 9">Belongs to the branched chain amino acid transporter family.</text>
</comment>
<dbReference type="Proteomes" id="UP000591071">
    <property type="component" value="Unassembled WGS sequence"/>
</dbReference>
<dbReference type="GO" id="GO:0005304">
    <property type="term" value="F:L-valine transmembrane transporter activity"/>
    <property type="evidence" value="ECO:0007669"/>
    <property type="project" value="TreeGrafter"/>
</dbReference>
<accession>A0A848BQG5</accession>
<evidence type="ECO:0000256" key="3">
    <source>
        <dbReference type="ARBA" id="ARBA00022448"/>
    </source>
</evidence>
<protein>
    <recommendedName>
        <fullName evidence="9">Branched-chain amino acid transport system carrier protein</fullName>
    </recommendedName>
</protein>
<comment type="caution">
    <text evidence="10">The sequence shown here is derived from an EMBL/GenBank/DDBJ whole genome shotgun (WGS) entry which is preliminary data.</text>
</comment>
<evidence type="ECO:0000313" key="10">
    <source>
        <dbReference type="EMBL" id="NME27360.1"/>
    </source>
</evidence>
<feature type="transmembrane region" description="Helical" evidence="9">
    <location>
        <begin position="339"/>
        <end position="361"/>
    </location>
</feature>
<reference evidence="10 11" key="1">
    <citation type="submission" date="2020-04" db="EMBL/GenBank/DDBJ databases">
        <authorList>
            <person name="Hitch T.C.A."/>
            <person name="Wylensek D."/>
            <person name="Clavel T."/>
        </authorList>
    </citation>
    <scope>NUCLEOTIDE SEQUENCE [LARGE SCALE GENOMIC DNA]</scope>
    <source>
        <strain evidence="10 11">Oil-RF-744-FAT-WT-6-1</strain>
    </source>
</reference>
<feature type="transmembrane region" description="Helical" evidence="9">
    <location>
        <begin position="407"/>
        <end position="426"/>
    </location>
</feature>
<gene>
    <name evidence="10" type="ORF">HF872_01765</name>
</gene>
<keyword evidence="4" id="KW-1003">Cell membrane</keyword>
<evidence type="ECO:0000256" key="1">
    <source>
        <dbReference type="ARBA" id="ARBA00004651"/>
    </source>
</evidence>
<dbReference type="GO" id="GO:0015818">
    <property type="term" value="P:isoleucine transport"/>
    <property type="evidence" value="ECO:0007669"/>
    <property type="project" value="TreeGrafter"/>
</dbReference>
<dbReference type="GO" id="GO:0005886">
    <property type="term" value="C:plasma membrane"/>
    <property type="evidence" value="ECO:0007669"/>
    <property type="project" value="UniProtKB-SubCell"/>
</dbReference>
<evidence type="ECO:0000313" key="11">
    <source>
        <dbReference type="Proteomes" id="UP000591071"/>
    </source>
</evidence>
<evidence type="ECO:0000256" key="2">
    <source>
        <dbReference type="ARBA" id="ARBA00008540"/>
    </source>
</evidence>
<name>A0A848BQG5_9FIRM</name>
<keyword evidence="3 9" id="KW-0813">Transport</keyword>
<feature type="transmembrane region" description="Helical" evidence="9">
    <location>
        <begin position="227"/>
        <end position="249"/>
    </location>
</feature>
<feature type="transmembrane region" description="Helical" evidence="9">
    <location>
        <begin position="153"/>
        <end position="174"/>
    </location>
</feature>
<dbReference type="GO" id="GO:0015190">
    <property type="term" value="F:L-leucine transmembrane transporter activity"/>
    <property type="evidence" value="ECO:0007669"/>
    <property type="project" value="TreeGrafter"/>
</dbReference>
<feature type="transmembrane region" description="Helical" evidence="9">
    <location>
        <begin position="194"/>
        <end position="215"/>
    </location>
</feature>
<dbReference type="AlphaFoldDB" id="A0A848BQG5"/>
<feature type="transmembrane region" description="Helical" evidence="9">
    <location>
        <begin position="282"/>
        <end position="302"/>
    </location>
</feature>
<feature type="transmembrane region" description="Helical" evidence="9">
    <location>
        <begin position="48"/>
        <end position="74"/>
    </location>
</feature>
<organism evidence="10 11">
    <name type="scientific">Megasphaera hexanoica</name>
    <dbReference type="NCBI Taxonomy" id="1675036"/>
    <lineage>
        <taxon>Bacteria</taxon>
        <taxon>Bacillati</taxon>
        <taxon>Bacillota</taxon>
        <taxon>Negativicutes</taxon>
        <taxon>Veillonellales</taxon>
        <taxon>Veillonellaceae</taxon>
        <taxon>Megasphaera</taxon>
    </lineage>
</organism>
<keyword evidence="5 9" id="KW-0812">Transmembrane</keyword>
<feature type="transmembrane region" description="Helical" evidence="9">
    <location>
        <begin position="124"/>
        <end position="141"/>
    </location>
</feature>
<feature type="transmembrane region" description="Helical" evidence="9">
    <location>
        <begin position="12"/>
        <end position="36"/>
    </location>
</feature>
<evidence type="ECO:0000256" key="9">
    <source>
        <dbReference type="RuleBase" id="RU362122"/>
    </source>
</evidence>
<sequence length="441" mass="46275">MSGNSSPGNGSIKILDIFILGFAFFATYFGAGNLIFPPQLGLNSGSAVFAGLSGLTLSGIFLPIFTLVVIGLNGDVHAITDHVGKYTYNVLLAALMFVCTFVSIPRTCATAIQLGVQGNVPGAPFIPLVIIYFIICFFFVKDKNNVMDRMGRYLTPLLALILVVVSIMGIVHPLGTPIEPQVAKPFVNAFLGGYNTGDVLVSFIMAAVFISSIKGKGYTTIAQRNKVLIYCGIVAFVLLLIIYGSLLYMGACVSGDYPQSIGRAELLVAIIQRVGTWVMVPMGIAVVLACLTTAIGQVAAVAEFTSTMTGKVSYKKVAIVCSILSALTALLGVDGIVTYVGWIFGVCYPPCLALLVLGVLVKVVPNDGAYKGSVYLVTIYALIESLPGLSGLGFAKAIVAATPLSTFGFGWITPFIIGFVAGALIYKATGHGKAAVRTAGE</sequence>
<evidence type="ECO:0000256" key="7">
    <source>
        <dbReference type="ARBA" id="ARBA00022989"/>
    </source>
</evidence>
<feature type="transmembrane region" description="Helical" evidence="9">
    <location>
        <begin position="86"/>
        <end position="104"/>
    </location>
</feature>
<proteinExistence type="inferred from homology"/>
<dbReference type="EMBL" id="JABAFG010000002">
    <property type="protein sequence ID" value="NME27360.1"/>
    <property type="molecule type" value="Genomic_DNA"/>
</dbReference>
<evidence type="ECO:0000256" key="8">
    <source>
        <dbReference type="ARBA" id="ARBA00023136"/>
    </source>
</evidence>
<dbReference type="GO" id="GO:0015820">
    <property type="term" value="P:L-leucine transport"/>
    <property type="evidence" value="ECO:0007669"/>
    <property type="project" value="TreeGrafter"/>
</dbReference>
<keyword evidence="7 9" id="KW-1133">Transmembrane helix</keyword>
<comment type="function">
    <text evidence="9">Component of the transport system for branched-chain amino acids.</text>
</comment>
<evidence type="ECO:0000256" key="4">
    <source>
        <dbReference type="ARBA" id="ARBA00022475"/>
    </source>
</evidence>
<dbReference type="InterPro" id="IPR004685">
    <property type="entry name" value="Brnchd-chn_aa_trnsp_Livcs"/>
</dbReference>
<dbReference type="GO" id="GO:0015188">
    <property type="term" value="F:L-isoleucine transmembrane transporter activity"/>
    <property type="evidence" value="ECO:0007669"/>
    <property type="project" value="TreeGrafter"/>
</dbReference>
<evidence type="ECO:0000256" key="5">
    <source>
        <dbReference type="ARBA" id="ARBA00022692"/>
    </source>
</evidence>
<dbReference type="Pfam" id="PF05525">
    <property type="entry name" value="Branch_AA_trans"/>
    <property type="match status" value="1"/>
</dbReference>
<dbReference type="PANTHER" id="PTHR30588">
    <property type="entry name" value="BRANCHED-CHAIN AMINO ACID TRANSPORT SYSTEM 2 CARRIER PROTEIN"/>
    <property type="match status" value="1"/>
</dbReference>
<comment type="subcellular location">
    <subcellularLocation>
        <location evidence="1 9">Cell membrane</location>
        <topology evidence="1 9">Multi-pass membrane protein</topology>
    </subcellularLocation>
</comment>
<feature type="transmembrane region" description="Helical" evidence="9">
    <location>
        <begin position="314"/>
        <end position="333"/>
    </location>
</feature>
<evidence type="ECO:0000256" key="6">
    <source>
        <dbReference type="ARBA" id="ARBA00022970"/>
    </source>
</evidence>
<keyword evidence="6 9" id="KW-0029">Amino-acid transport</keyword>
<feature type="transmembrane region" description="Helical" evidence="9">
    <location>
        <begin position="373"/>
        <end position="395"/>
    </location>
</feature>
<dbReference type="PANTHER" id="PTHR30588:SF0">
    <property type="entry name" value="BRANCHED-CHAIN AMINO ACID PERMEASE BRNQ"/>
    <property type="match status" value="1"/>
</dbReference>